<feature type="domain" description="DUF4781" evidence="1">
    <location>
        <begin position="348"/>
        <end position="540"/>
    </location>
</feature>
<dbReference type="AlphaFoldDB" id="A0AAW6RLL8"/>
<evidence type="ECO:0000313" key="3">
    <source>
        <dbReference type="Proteomes" id="UP001237156"/>
    </source>
</evidence>
<gene>
    <name evidence="2" type="ORF">QB898_08155</name>
</gene>
<evidence type="ECO:0000259" key="1">
    <source>
        <dbReference type="Pfam" id="PF16013"/>
    </source>
</evidence>
<dbReference type="Pfam" id="PF16013">
    <property type="entry name" value="DUF4781"/>
    <property type="match status" value="1"/>
</dbReference>
<dbReference type="PANTHER" id="PTHR21115">
    <property type="entry name" value="GH06117P-RELATED"/>
    <property type="match status" value="1"/>
</dbReference>
<proteinExistence type="predicted"/>
<dbReference type="EMBL" id="JARVII010000014">
    <property type="protein sequence ID" value="MDG9699682.1"/>
    <property type="molecule type" value="Genomic_DNA"/>
</dbReference>
<keyword evidence="3" id="KW-1185">Reference proteome</keyword>
<evidence type="ECO:0000313" key="2">
    <source>
        <dbReference type="EMBL" id="MDG9699682.1"/>
    </source>
</evidence>
<reference evidence="2 3" key="1">
    <citation type="submission" date="2023-04" db="EMBL/GenBank/DDBJ databases">
        <title>Ottowia paracancer sp. nov., isolated from human stomach.</title>
        <authorList>
            <person name="Song Y."/>
        </authorList>
    </citation>
    <scope>NUCLEOTIDE SEQUENCE [LARGE SCALE GENOMIC DNA]</scope>
    <source>
        <strain evidence="2 3">10c7w1</strain>
    </source>
</reference>
<name>A0AAW6RLL8_9BURK</name>
<protein>
    <submittedName>
        <fullName evidence="2">DUF4781 domain-containing protein</fullName>
    </submittedName>
</protein>
<comment type="caution">
    <text evidence="2">The sequence shown here is derived from an EMBL/GenBank/DDBJ whole genome shotgun (WGS) entry which is preliminary data.</text>
</comment>
<dbReference type="Proteomes" id="UP001237156">
    <property type="component" value="Unassembled WGS sequence"/>
</dbReference>
<accession>A0AAW6RLL8</accession>
<dbReference type="InterPro" id="IPR031962">
    <property type="entry name" value="DUF4781"/>
</dbReference>
<dbReference type="PANTHER" id="PTHR21115:SF0">
    <property type="entry name" value="GH06117P-RELATED"/>
    <property type="match status" value="1"/>
</dbReference>
<sequence length="741" mass="78873">MGVASMPPGHNPARFETARSFLTGNAPEMAGARAKFLRDSFAAHAERAANGYGGRPDFNSALALTLMQSGGQQSDVARIFSKLTPAEQSLAAAGVGAAAVGYRYSQPHVNGLTDPWAVLHRAVVQANPPATRQGQLQLTRMAEGLASSRRYATPESDKAVTDLYAQVAEGRARQKMDDPQAMAEGLARVANAESRAAGVLKTLPPDASAEQIWQAIQKNPGAFTDPVFVQYLELRGDQARHLQGSDLRNDIGLALGLPVTQAPANEVQQARMERGELDFFNVNAADGAGQAIRSIEAQIQKAGGEGARVASLPVTVASKEHGLIQTVIWRVETADGREKFVDYNLATQEARTYTSFEDWKNNNQLPPGEMTYARNGHLTAGVDGKPQLETGNTPNTVDTAWEAWIKPALDGAALVGGIVLLGAAVVGTGGTAVMVGGALLGAYGAGTGGVELADRAAHGQTLSLGNAQARNAWLNVGASALSLGAMGASMRLANMSGRATGNAIDEAVQLTRMAQTARGLNVAAQYADTAAFADGGLMLAANWDRMTPAERTHALAMMAFWSAGTAVSARQAGGVKNLYGVKDFSNAISSIHQWLRSRVASKEGPHISPIRNRQSGGATGISMAADEAYAAIRISTTDIEAIAQNTGFKLKNIEKIKFHLFYQEHLLDRYVSLGIPAEVRRFDSNMDIANAWKRLINGSYGELDIKLLKHEIAEAWYMKRYGPSYNNAHSAAQNRFPSPLE</sequence>
<organism evidence="2 3">
    <name type="scientific">Ottowia cancrivicina</name>
    <dbReference type="NCBI Taxonomy" id="3040346"/>
    <lineage>
        <taxon>Bacteria</taxon>
        <taxon>Pseudomonadati</taxon>
        <taxon>Pseudomonadota</taxon>
        <taxon>Betaproteobacteria</taxon>
        <taxon>Burkholderiales</taxon>
        <taxon>Comamonadaceae</taxon>
        <taxon>Ottowia</taxon>
    </lineage>
</organism>
<dbReference type="RefSeq" id="WP_279524531.1">
    <property type="nucleotide sequence ID" value="NZ_JARVII010000014.1"/>
</dbReference>